<dbReference type="EMBL" id="JAPDMZ010000202">
    <property type="protein sequence ID" value="KAK0546207.1"/>
    <property type="molecule type" value="Genomic_DNA"/>
</dbReference>
<dbReference type="SUPFAM" id="SSF53067">
    <property type="entry name" value="Actin-like ATPase domain"/>
    <property type="match status" value="2"/>
</dbReference>
<feature type="region of interest" description="Disordered" evidence="2">
    <location>
        <begin position="640"/>
        <end position="736"/>
    </location>
</feature>
<accession>A0AAN6JPK6</accession>
<dbReference type="Gene3D" id="3.30.420.40">
    <property type="match status" value="3"/>
</dbReference>
<feature type="region of interest" description="Disordered" evidence="2">
    <location>
        <begin position="568"/>
        <end position="599"/>
    </location>
</feature>
<comment type="similarity">
    <text evidence="1">Belongs to the actin family.</text>
</comment>
<feature type="compositionally biased region" description="Basic and acidic residues" evidence="2">
    <location>
        <begin position="689"/>
        <end position="700"/>
    </location>
</feature>
<dbReference type="InterPro" id="IPR004000">
    <property type="entry name" value="Actin"/>
</dbReference>
<name>A0AAN6JPK6_9BASI</name>
<sequence>MTSTAEPVVIDVGTHTVKLGFAGESRPRAILPTSSRSDNWQLLWDLDFNRVKNDRVRKEKTDLLLARILALFRTIFHSHLMCDPKSRRIILTSDSSCPTIVTEAILFVLLHRLHAPTVTPLPSPFLSLLALGLPTGLFLSLGHLQASITPIYHGSPLAQATVNSTRASGARLSRRLRALLIAYGNIITSPPLFTSNRAALAAAASTIRGNRMSLALPPPSSQSASSSSASKVDKASAIDIDSLGPDFLEQCKVKALIIADPIVEGVESLAASLGSYPSSSKPTRSPQSSSTSTEQNSYPWNQQQQQYNTYSVSPYDDPLDYDSAFLDALRTRYQRHSPDSSSSQVQPLSIQLPHIPTSAPSNPASTPGTFRSAATAGTTTPNVTLTGSASAAATANSLLVPTQQRVLVIPTWIRARCAEILFESVSSYSSKAAGDKATSADLDDEDEEEDTGIVELVLKSLNRAPLVLRRHLASRIGVGGGTAQMFGLAHRVRIEVVRVLEALERVAWEQEREAAEKAATAEQRRKASAVGKKGSIAQQQKAEQSAEGESHGYSIDDETAQPAVVVATPATPHPSQGTQPSSEQPRRSQRPKRRRTEAESVLLADVPLLPTHELPASWKRKYSHLGTLWRFVRVVNDHRPPILPSSVSSSSSTGASRRRDVPVTVGPIVDEENEEEQKRRSRAKTPLLDPRRSSAGEGGRRRSGGSRKSGGSATSPAIEEEAELKSPTTAPDVPLQESSLGQYQHSSAYIPMYLEDEAQARLKAQEHDIRYNLLQPLDTDRSKPYAGIAPTLSPALLPWIGGSLLGSLRGSSLSLLRGAKTWDLASMNAAAASSFHWLSSNTLGHGGEGSGKKAGDGIDSEAAALLGGKGSFVGVVGGLDTGAYGGLAAVSRHMRGAWGAAAASPGSGGGGI</sequence>
<evidence type="ECO:0000313" key="4">
    <source>
        <dbReference type="Proteomes" id="UP001176517"/>
    </source>
</evidence>
<proteinExistence type="inferred from homology"/>
<evidence type="ECO:0000256" key="1">
    <source>
        <dbReference type="RuleBase" id="RU000487"/>
    </source>
</evidence>
<feature type="compositionally biased region" description="Low complexity" evidence="2">
    <location>
        <begin position="277"/>
        <end position="301"/>
    </location>
</feature>
<reference evidence="3" key="1">
    <citation type="journal article" date="2023" name="PhytoFront">
        <title>Draft Genome Resources of Seven Strains of Tilletia horrida, Causal Agent of Kernel Smut of Rice.</title>
        <authorList>
            <person name="Khanal S."/>
            <person name="Antony Babu S."/>
            <person name="Zhou X.G."/>
        </authorList>
    </citation>
    <scope>NUCLEOTIDE SEQUENCE</scope>
    <source>
        <strain evidence="3">TX6</strain>
    </source>
</reference>
<evidence type="ECO:0000256" key="2">
    <source>
        <dbReference type="SAM" id="MobiDB-lite"/>
    </source>
</evidence>
<protein>
    <recommendedName>
        <fullName evidence="5">Actin-like ATPase domain-containing protein</fullName>
    </recommendedName>
</protein>
<feature type="region of interest" description="Disordered" evidence="2">
    <location>
        <begin position="525"/>
        <end position="554"/>
    </location>
</feature>
<organism evidence="3 4">
    <name type="scientific">Tilletia horrida</name>
    <dbReference type="NCBI Taxonomy" id="155126"/>
    <lineage>
        <taxon>Eukaryota</taxon>
        <taxon>Fungi</taxon>
        <taxon>Dikarya</taxon>
        <taxon>Basidiomycota</taxon>
        <taxon>Ustilaginomycotina</taxon>
        <taxon>Exobasidiomycetes</taxon>
        <taxon>Tilletiales</taxon>
        <taxon>Tilletiaceae</taxon>
        <taxon>Tilletia</taxon>
    </lineage>
</organism>
<evidence type="ECO:0000313" key="3">
    <source>
        <dbReference type="EMBL" id="KAK0546207.1"/>
    </source>
</evidence>
<dbReference type="PANTHER" id="PTHR11937">
    <property type="entry name" value="ACTIN"/>
    <property type="match status" value="1"/>
</dbReference>
<gene>
    <name evidence="3" type="ORF">OC846_005365</name>
</gene>
<dbReference type="SMART" id="SM00268">
    <property type="entry name" value="ACTIN"/>
    <property type="match status" value="1"/>
</dbReference>
<dbReference type="InterPro" id="IPR043129">
    <property type="entry name" value="ATPase_NBD"/>
</dbReference>
<dbReference type="AlphaFoldDB" id="A0AAN6JPK6"/>
<keyword evidence="4" id="KW-1185">Reference proteome</keyword>
<comment type="caution">
    <text evidence="3">The sequence shown here is derived from an EMBL/GenBank/DDBJ whole genome shotgun (WGS) entry which is preliminary data.</text>
</comment>
<feature type="region of interest" description="Disordered" evidence="2">
    <location>
        <begin position="353"/>
        <end position="381"/>
    </location>
</feature>
<dbReference type="Gene3D" id="3.90.640.10">
    <property type="entry name" value="Actin, Chain A, domain 4"/>
    <property type="match status" value="2"/>
</dbReference>
<feature type="region of interest" description="Disordered" evidence="2">
    <location>
        <begin position="273"/>
        <end position="301"/>
    </location>
</feature>
<dbReference type="Proteomes" id="UP001176517">
    <property type="component" value="Unassembled WGS sequence"/>
</dbReference>
<feature type="compositionally biased region" description="Low complexity" evidence="2">
    <location>
        <begin position="356"/>
        <end position="367"/>
    </location>
</feature>
<evidence type="ECO:0008006" key="5">
    <source>
        <dbReference type="Google" id="ProtNLM"/>
    </source>
</evidence>
<dbReference type="Pfam" id="PF00022">
    <property type="entry name" value="Actin"/>
    <property type="match status" value="2"/>
</dbReference>